<keyword evidence="6" id="KW-0119">Carbohydrate metabolism</keyword>
<evidence type="ECO:0000256" key="9">
    <source>
        <dbReference type="PIRSR" id="PIRSR617736-1"/>
    </source>
</evidence>
<feature type="binding site" evidence="10">
    <location>
        <position position="21"/>
    </location>
    <ligand>
        <name>substrate</name>
    </ligand>
</feature>
<sequence length="479" mass="52053">MSRRSEFPADFVWSSATAAYQVEGAVAREGRGPSIWDTFAARPGTIADGSTGEVAIEHFDRFAADIDLMAGLGLNGYRYSLSWSRIQPDGRGAINRAGLDHYRRVAEALRERAVTPWVTLYHWDLPQPLEDAGGWLARDTAARFAEFAGIVATELGDVVGDWMTLNEPWCSAFLGYASGVHAPGRTEGARSLDAVHHLLLGHGLGTATIRAAAPDARVGIAVNLYSVRAASDTAADLDAARRIDGLSNRLFLEPLFRGQYPQDVLRDAVDPGWEDRLVRPGDTETIAAPLDFLGINYYSRHTVAGAEATVTSAGTDPSGTASTPEASAYPGSEGVRFVGTAAPRTQMGWEIHPDGLVDVLRQAHGYARDLPLYVTENGSAYADEVVSVAGERRVHDPERTAYLAAHVDACLAAISEGLPLRGYTAWSILDNFEWAWGYQRRFGLVYVDYDTQERILKDSARWLADFLAEREPAAPVESA</sequence>
<feature type="binding site" evidence="10">
    <location>
        <position position="122"/>
    </location>
    <ligand>
        <name>substrate</name>
    </ligand>
</feature>
<dbReference type="OrthoDB" id="9765195at2"/>
<evidence type="ECO:0000256" key="6">
    <source>
        <dbReference type="ARBA" id="ARBA00023277"/>
    </source>
</evidence>
<feature type="binding site" evidence="10">
    <location>
        <position position="426"/>
    </location>
    <ligand>
        <name>substrate</name>
    </ligand>
</feature>
<dbReference type="PRINTS" id="PR00131">
    <property type="entry name" value="GLHYDRLASE1"/>
</dbReference>
<dbReference type="InterPro" id="IPR017736">
    <property type="entry name" value="Glyco_hydro_1_beta-glucosidase"/>
</dbReference>
<dbReference type="EC" id="3.2.1.21" evidence="3 11"/>
<feature type="active site" description="Nucleophile" evidence="9">
    <location>
        <position position="376"/>
    </location>
</feature>
<accession>A0A3L7A8Y4</accession>
<dbReference type="PROSITE" id="PS00653">
    <property type="entry name" value="GLYCOSYL_HYDROL_F1_2"/>
    <property type="match status" value="1"/>
</dbReference>
<evidence type="ECO:0000256" key="5">
    <source>
        <dbReference type="ARBA" id="ARBA00023001"/>
    </source>
</evidence>
<dbReference type="Gene3D" id="3.20.20.80">
    <property type="entry name" value="Glycosidases"/>
    <property type="match status" value="1"/>
</dbReference>
<feature type="active site" description="Proton donor" evidence="9">
    <location>
        <position position="167"/>
    </location>
</feature>
<feature type="region of interest" description="Disordered" evidence="12">
    <location>
        <begin position="311"/>
        <end position="330"/>
    </location>
</feature>
<evidence type="ECO:0000256" key="4">
    <source>
        <dbReference type="ARBA" id="ARBA00022801"/>
    </source>
</evidence>
<comment type="caution">
    <text evidence="13">The sequence shown here is derived from an EMBL/GenBank/DDBJ whole genome shotgun (WGS) entry which is preliminary data.</text>
</comment>
<evidence type="ECO:0000256" key="8">
    <source>
        <dbReference type="ARBA" id="ARBA00023326"/>
    </source>
</evidence>
<evidence type="ECO:0000256" key="7">
    <source>
        <dbReference type="ARBA" id="ARBA00023295"/>
    </source>
</evidence>
<reference evidence="13 14" key="1">
    <citation type="submission" date="2018-10" db="EMBL/GenBank/DDBJ databases">
        <authorList>
            <person name="Li J."/>
        </authorList>
    </citation>
    <scope>NUCLEOTIDE SEQUENCE [LARGE SCALE GENOMIC DNA]</scope>
    <source>
        <strain evidence="13 14">IF 016277</strain>
    </source>
</reference>
<dbReference type="EMBL" id="RCUX01000003">
    <property type="protein sequence ID" value="RLP76813.1"/>
    <property type="molecule type" value="Genomic_DNA"/>
</dbReference>
<comment type="catalytic activity">
    <reaction evidence="1 11">
        <text>Hydrolysis of terminal, non-reducing beta-D-glucosyl residues with release of beta-D-glucose.</text>
        <dbReference type="EC" id="3.2.1.21"/>
    </reaction>
</comment>
<dbReference type="GO" id="GO:0005829">
    <property type="term" value="C:cytosol"/>
    <property type="evidence" value="ECO:0007669"/>
    <property type="project" value="TreeGrafter"/>
</dbReference>
<evidence type="ECO:0000256" key="2">
    <source>
        <dbReference type="ARBA" id="ARBA00010838"/>
    </source>
</evidence>
<feature type="binding site" evidence="10">
    <location>
        <position position="298"/>
    </location>
    <ligand>
        <name>substrate</name>
    </ligand>
</feature>
<dbReference type="InterPro" id="IPR033132">
    <property type="entry name" value="GH_1_N_CS"/>
</dbReference>
<evidence type="ECO:0000313" key="13">
    <source>
        <dbReference type="EMBL" id="RLP76813.1"/>
    </source>
</evidence>
<dbReference type="FunFam" id="3.20.20.80:FF:000004">
    <property type="entry name" value="Beta-glucosidase 6-phospho-beta-glucosidase"/>
    <property type="match status" value="1"/>
</dbReference>
<dbReference type="GO" id="GO:0030245">
    <property type="term" value="P:cellulose catabolic process"/>
    <property type="evidence" value="ECO:0007669"/>
    <property type="project" value="UniProtKB-KW"/>
</dbReference>
<dbReference type="Proteomes" id="UP000272503">
    <property type="component" value="Unassembled WGS sequence"/>
</dbReference>
<dbReference type="InterPro" id="IPR001360">
    <property type="entry name" value="Glyco_hydro_1"/>
</dbReference>
<feature type="compositionally biased region" description="Polar residues" evidence="12">
    <location>
        <begin position="311"/>
        <end position="325"/>
    </location>
</feature>
<keyword evidence="14" id="KW-1185">Reference proteome</keyword>
<comment type="similarity">
    <text evidence="2 11">Belongs to the glycosyl hydrolase 1 family.</text>
</comment>
<name>A0A3L7A8Y4_9MICO</name>
<dbReference type="RefSeq" id="WP_121647623.1">
    <property type="nucleotide sequence ID" value="NZ_RCUX01000003.1"/>
</dbReference>
<dbReference type="AlphaFoldDB" id="A0A3L7A8Y4"/>
<feature type="binding site" evidence="10">
    <location>
        <position position="166"/>
    </location>
    <ligand>
        <name>substrate</name>
    </ligand>
</feature>
<evidence type="ECO:0000256" key="11">
    <source>
        <dbReference type="RuleBase" id="RU361175"/>
    </source>
</evidence>
<evidence type="ECO:0000256" key="10">
    <source>
        <dbReference type="PIRSR" id="PIRSR617736-2"/>
    </source>
</evidence>
<dbReference type="PANTHER" id="PTHR10353:SF36">
    <property type="entry name" value="LP05116P"/>
    <property type="match status" value="1"/>
</dbReference>
<dbReference type="GO" id="GO:0008422">
    <property type="term" value="F:beta-glucosidase activity"/>
    <property type="evidence" value="ECO:0007669"/>
    <property type="project" value="UniProtKB-EC"/>
</dbReference>
<evidence type="ECO:0000256" key="1">
    <source>
        <dbReference type="ARBA" id="ARBA00000448"/>
    </source>
</evidence>
<keyword evidence="5" id="KW-0136">Cellulose degradation</keyword>
<keyword evidence="8" id="KW-0624">Polysaccharide degradation</keyword>
<feature type="binding site" evidence="10">
    <location>
        <begin position="433"/>
        <end position="434"/>
    </location>
    <ligand>
        <name>substrate</name>
    </ligand>
</feature>
<keyword evidence="7 11" id="KW-0326">Glycosidase</keyword>
<dbReference type="NCBIfam" id="TIGR03356">
    <property type="entry name" value="BGL"/>
    <property type="match status" value="1"/>
</dbReference>
<evidence type="ECO:0000313" key="14">
    <source>
        <dbReference type="Proteomes" id="UP000272503"/>
    </source>
</evidence>
<dbReference type="PANTHER" id="PTHR10353">
    <property type="entry name" value="GLYCOSYL HYDROLASE"/>
    <property type="match status" value="1"/>
</dbReference>
<evidence type="ECO:0000256" key="12">
    <source>
        <dbReference type="SAM" id="MobiDB-lite"/>
    </source>
</evidence>
<keyword evidence="4 11" id="KW-0378">Hydrolase</keyword>
<protein>
    <recommendedName>
        <fullName evidence="3 11">Beta-glucosidase</fullName>
        <ecNumber evidence="3 11">3.2.1.21</ecNumber>
    </recommendedName>
</protein>
<proteinExistence type="inferred from homology"/>
<evidence type="ECO:0000256" key="3">
    <source>
        <dbReference type="ARBA" id="ARBA00012744"/>
    </source>
</evidence>
<dbReference type="Pfam" id="PF00232">
    <property type="entry name" value="Glyco_hydro_1"/>
    <property type="match status" value="1"/>
</dbReference>
<gene>
    <name evidence="13" type="ORF">D9V32_04015</name>
</gene>
<organism evidence="13 14">
    <name type="scientific">Mycetocola tolaasinivorans</name>
    <dbReference type="NCBI Taxonomy" id="76635"/>
    <lineage>
        <taxon>Bacteria</taxon>
        <taxon>Bacillati</taxon>
        <taxon>Actinomycetota</taxon>
        <taxon>Actinomycetes</taxon>
        <taxon>Micrococcales</taxon>
        <taxon>Microbacteriaceae</taxon>
        <taxon>Mycetocola</taxon>
    </lineage>
</organism>
<dbReference type="InterPro" id="IPR017853">
    <property type="entry name" value="GH"/>
</dbReference>
<dbReference type="SUPFAM" id="SSF51445">
    <property type="entry name" value="(Trans)glycosidases"/>
    <property type="match status" value="1"/>
</dbReference>